<dbReference type="InterPro" id="IPR001452">
    <property type="entry name" value="SH3_domain"/>
</dbReference>
<keyword evidence="1 2" id="KW-0728">SH3 domain</keyword>
<dbReference type="AlphaFoldDB" id="A0AAD5SS48"/>
<dbReference type="InterPro" id="IPR027267">
    <property type="entry name" value="AH/BAR_dom_sf"/>
</dbReference>
<dbReference type="PANTHER" id="PTHR31962:SF1">
    <property type="entry name" value="SPHINGOLIPID LONG CHAIN BASE-RESPONSIVE PROTEIN PIL1"/>
    <property type="match status" value="1"/>
</dbReference>
<dbReference type="PANTHER" id="PTHR31962">
    <property type="entry name" value="SPHINGOLIPID LONG CHAIN BASE-RESPONSIVE PROTEIN PIL1"/>
    <property type="match status" value="1"/>
</dbReference>
<feature type="domain" description="SH3" evidence="5">
    <location>
        <begin position="572"/>
        <end position="635"/>
    </location>
</feature>
<evidence type="ECO:0000259" key="5">
    <source>
        <dbReference type="PROSITE" id="PS50002"/>
    </source>
</evidence>
<dbReference type="GO" id="GO:0070941">
    <property type="term" value="P:eisosome assembly"/>
    <property type="evidence" value="ECO:0007669"/>
    <property type="project" value="TreeGrafter"/>
</dbReference>
<organism evidence="6 7">
    <name type="scientific">Physocladia obscura</name>
    <dbReference type="NCBI Taxonomy" id="109957"/>
    <lineage>
        <taxon>Eukaryota</taxon>
        <taxon>Fungi</taxon>
        <taxon>Fungi incertae sedis</taxon>
        <taxon>Chytridiomycota</taxon>
        <taxon>Chytridiomycota incertae sedis</taxon>
        <taxon>Chytridiomycetes</taxon>
        <taxon>Chytridiales</taxon>
        <taxon>Chytriomycetaceae</taxon>
        <taxon>Physocladia</taxon>
    </lineage>
</organism>
<dbReference type="GO" id="GO:0006897">
    <property type="term" value="P:endocytosis"/>
    <property type="evidence" value="ECO:0007669"/>
    <property type="project" value="TreeGrafter"/>
</dbReference>
<dbReference type="Pfam" id="PF13805">
    <property type="entry name" value="Pil1"/>
    <property type="match status" value="1"/>
</dbReference>
<evidence type="ECO:0000256" key="3">
    <source>
        <dbReference type="SAM" id="Coils"/>
    </source>
</evidence>
<protein>
    <recommendedName>
        <fullName evidence="5">SH3 domain-containing protein</fullName>
    </recommendedName>
</protein>
<proteinExistence type="predicted"/>
<evidence type="ECO:0000256" key="4">
    <source>
        <dbReference type="SAM" id="MobiDB-lite"/>
    </source>
</evidence>
<comment type="caution">
    <text evidence="6">The sequence shown here is derived from an EMBL/GenBank/DDBJ whole genome shotgun (WGS) entry which is preliminary data.</text>
</comment>
<dbReference type="InterPro" id="IPR036028">
    <property type="entry name" value="SH3-like_dom_sf"/>
</dbReference>
<dbReference type="GO" id="GO:0036286">
    <property type="term" value="C:eisosome filament"/>
    <property type="evidence" value="ECO:0007669"/>
    <property type="project" value="TreeGrafter"/>
</dbReference>
<dbReference type="Gene3D" id="1.20.1270.60">
    <property type="entry name" value="Arfaptin homology (AH) domain/BAR domain"/>
    <property type="match status" value="1"/>
</dbReference>
<dbReference type="InterPro" id="IPR028245">
    <property type="entry name" value="PIL1/LSP1"/>
</dbReference>
<dbReference type="EMBL" id="JADGJH010002411">
    <property type="protein sequence ID" value="KAJ3098543.1"/>
    <property type="molecule type" value="Genomic_DNA"/>
</dbReference>
<evidence type="ECO:0000256" key="1">
    <source>
        <dbReference type="ARBA" id="ARBA00022443"/>
    </source>
</evidence>
<gene>
    <name evidence="6" type="ORF">HK100_005083</name>
</gene>
<feature type="coiled-coil region" evidence="3">
    <location>
        <begin position="93"/>
        <end position="120"/>
    </location>
</feature>
<feature type="compositionally biased region" description="Low complexity" evidence="4">
    <location>
        <begin position="398"/>
        <end position="419"/>
    </location>
</feature>
<keyword evidence="7" id="KW-1185">Reference proteome</keyword>
<evidence type="ECO:0000313" key="6">
    <source>
        <dbReference type="EMBL" id="KAJ3098543.1"/>
    </source>
</evidence>
<reference evidence="6" key="1">
    <citation type="submission" date="2020-05" db="EMBL/GenBank/DDBJ databases">
        <title>Phylogenomic resolution of chytrid fungi.</title>
        <authorList>
            <person name="Stajich J.E."/>
            <person name="Amses K."/>
            <person name="Simmons R."/>
            <person name="Seto K."/>
            <person name="Myers J."/>
            <person name="Bonds A."/>
            <person name="Quandt C.A."/>
            <person name="Barry K."/>
            <person name="Liu P."/>
            <person name="Grigoriev I."/>
            <person name="Longcore J.E."/>
            <person name="James T.Y."/>
        </authorList>
    </citation>
    <scope>NUCLEOTIDE SEQUENCE</scope>
    <source>
        <strain evidence="6">JEL0513</strain>
    </source>
</reference>
<name>A0AAD5SS48_9FUNG</name>
<dbReference type="SMART" id="SM00326">
    <property type="entry name" value="SH3"/>
    <property type="match status" value="1"/>
</dbReference>
<evidence type="ECO:0000256" key="2">
    <source>
        <dbReference type="PROSITE-ProRule" id="PRU00192"/>
    </source>
</evidence>
<dbReference type="Proteomes" id="UP001211907">
    <property type="component" value="Unassembled WGS sequence"/>
</dbReference>
<evidence type="ECO:0000313" key="7">
    <source>
        <dbReference type="Proteomes" id="UP001211907"/>
    </source>
</evidence>
<dbReference type="GO" id="GO:0005886">
    <property type="term" value="C:plasma membrane"/>
    <property type="evidence" value="ECO:0007669"/>
    <property type="project" value="TreeGrafter"/>
</dbReference>
<dbReference type="Gene3D" id="2.30.30.40">
    <property type="entry name" value="SH3 Domains"/>
    <property type="match status" value="1"/>
</dbReference>
<keyword evidence="3" id="KW-0175">Coiled coil</keyword>
<feature type="region of interest" description="Disordered" evidence="4">
    <location>
        <begin position="397"/>
        <end position="426"/>
    </location>
</feature>
<dbReference type="SUPFAM" id="SSF50044">
    <property type="entry name" value="SH3-domain"/>
    <property type="match status" value="1"/>
</dbReference>
<dbReference type="PROSITE" id="PS50002">
    <property type="entry name" value="SH3"/>
    <property type="match status" value="1"/>
</dbReference>
<accession>A0AAD5SS48</accession>
<sequence length="693" mass="73622">MSANLTKLRNAVLGETPPIQARIADEKEVVRATRTLAKAHGQASRSLTSWGRPEAEDIKCISAHLASLSDKVDMLHVWLADEFEISRSILKDIQLREELLASLKKKQRDLQAKLDSAVKKAASTNSSTSRILGTSAVANNTPAAQADLIRIELGGIDREVMVAVADFEGFKREAFRKAEKRKWNALIEYCAKLVVIANFGNHVSDQIPQGKLAPGYDLPAFKNAHIVSQIMVDYEAQSAEWRNFIPADINFSPSSLQSSTTKLQPASSPLKSPTITNESILRRASTDFATSIVQDEIYTASPVVSHNVQPYIAEAFPTISTQLPSTHNRQSSLVAPNAFQTASPLSPASMPQRNSLQFEYSPTPISTDPVDEEIYVDAIPIVDADVIVAAEPISATVQSSSPTNTLSSLPQQKKQQQQPRVSTRPPSTLVLALHEAGSDAAKGLGSAGSVGDGVTEMIRGVAINTSSVPPTTTTTEAAIVATATQRRVSSLVLALAESGGDEKKGIVGVGLRGSSVGDGVTDMLKGIVPGVVATADVTIDGGGGEVVQVPLDNVAEVIDLNSDSVATTDSKKVLGTFVVMFNYEKTAGKVDEISISVGDLVVASNVYEDGWGYGKILNTNSAGFFPFNAVYPVLNASGRAYRSNSSADPETTPPLSISGVAVSPPPLILHQEGAIGKDDYDCIFAAMKRVGFV</sequence>